<dbReference type="GO" id="GO:0006511">
    <property type="term" value="P:ubiquitin-dependent protein catabolic process"/>
    <property type="evidence" value="ECO:0007669"/>
    <property type="project" value="TreeGrafter"/>
</dbReference>
<dbReference type="PROSITE" id="PS50053">
    <property type="entry name" value="UBIQUITIN_2"/>
    <property type="match status" value="1"/>
</dbReference>
<dbReference type="Pfam" id="PF23195">
    <property type="entry name" value="UBQLN1"/>
    <property type="match status" value="1"/>
</dbReference>
<dbReference type="AlphaFoldDB" id="A0A9W8A494"/>
<accession>A0A9W8A494</accession>
<dbReference type="Proteomes" id="UP001150538">
    <property type="component" value="Unassembled WGS sequence"/>
</dbReference>
<dbReference type="Gene3D" id="1.10.8.10">
    <property type="entry name" value="DNA helicase RuvA subunit, C-terminal domain"/>
    <property type="match status" value="1"/>
</dbReference>
<feature type="region of interest" description="Disordered" evidence="1">
    <location>
        <begin position="372"/>
        <end position="431"/>
    </location>
</feature>
<organism evidence="3 4">
    <name type="scientific">Mycoemilia scoparia</name>
    <dbReference type="NCBI Taxonomy" id="417184"/>
    <lineage>
        <taxon>Eukaryota</taxon>
        <taxon>Fungi</taxon>
        <taxon>Fungi incertae sedis</taxon>
        <taxon>Zoopagomycota</taxon>
        <taxon>Kickxellomycotina</taxon>
        <taxon>Kickxellomycetes</taxon>
        <taxon>Kickxellales</taxon>
        <taxon>Kickxellaceae</taxon>
        <taxon>Mycoemilia</taxon>
    </lineage>
</organism>
<dbReference type="SUPFAM" id="SSF54236">
    <property type="entry name" value="Ubiquitin-like"/>
    <property type="match status" value="1"/>
</dbReference>
<dbReference type="FunFam" id="1.10.260.100:FF:000001">
    <property type="entry name" value="Ubiquilin 1"/>
    <property type="match status" value="1"/>
</dbReference>
<dbReference type="OrthoDB" id="267397at2759"/>
<dbReference type="PANTHER" id="PTHR10677:SF3">
    <property type="entry name" value="FI07626P-RELATED"/>
    <property type="match status" value="1"/>
</dbReference>
<evidence type="ECO:0000313" key="4">
    <source>
        <dbReference type="Proteomes" id="UP001150538"/>
    </source>
</evidence>
<dbReference type="Pfam" id="PF00240">
    <property type="entry name" value="ubiquitin"/>
    <property type="match status" value="1"/>
</dbReference>
<dbReference type="Gene3D" id="3.10.20.90">
    <property type="entry name" value="Phosphatidylinositol 3-kinase Catalytic Subunit, Chain A, domain 1"/>
    <property type="match status" value="1"/>
</dbReference>
<evidence type="ECO:0000256" key="1">
    <source>
        <dbReference type="SAM" id="MobiDB-lite"/>
    </source>
</evidence>
<dbReference type="GO" id="GO:0005829">
    <property type="term" value="C:cytosol"/>
    <property type="evidence" value="ECO:0007669"/>
    <property type="project" value="TreeGrafter"/>
</dbReference>
<evidence type="ECO:0000313" key="3">
    <source>
        <dbReference type="EMBL" id="KAJ1919255.1"/>
    </source>
</evidence>
<proteinExistence type="predicted"/>
<keyword evidence="4" id="KW-1185">Reference proteome</keyword>
<feature type="compositionally biased region" description="Low complexity" evidence="1">
    <location>
        <begin position="300"/>
        <end position="316"/>
    </location>
</feature>
<protein>
    <recommendedName>
        <fullName evidence="2">Ubiquitin-like domain-containing protein</fullName>
    </recommendedName>
</protein>
<dbReference type="InterPro" id="IPR000626">
    <property type="entry name" value="Ubiquitin-like_dom"/>
</dbReference>
<dbReference type="InterPro" id="IPR009060">
    <property type="entry name" value="UBA-like_sf"/>
</dbReference>
<feature type="compositionally biased region" description="Basic and acidic residues" evidence="1">
    <location>
        <begin position="224"/>
        <end position="236"/>
    </location>
</feature>
<feature type="compositionally biased region" description="Low complexity" evidence="1">
    <location>
        <begin position="372"/>
        <end position="388"/>
    </location>
</feature>
<dbReference type="EMBL" id="JANBPU010000030">
    <property type="protein sequence ID" value="KAJ1919255.1"/>
    <property type="molecule type" value="Genomic_DNA"/>
</dbReference>
<dbReference type="InterPro" id="IPR029071">
    <property type="entry name" value="Ubiquitin-like_domsf"/>
</dbReference>
<evidence type="ECO:0000259" key="2">
    <source>
        <dbReference type="PROSITE" id="PS50053"/>
    </source>
</evidence>
<sequence length="493" mass="55509">MPPNTNTSTTSVGAARQKDTLCIRIKLQNGSILKVTIQDANCFVSDLKEQLHKLTEIPINRIRLATMNNTILRDSNTLESYNITDNTKLKMFRIFDTGRNSTTKRIETRKKSLASIDAANKKKGPFASLLENESFKKFMLDSGALKSMVMGNPQTKAMIKNNPEIAELLQSKEALLQAMSTINNPELMQEVQRNRDRAFMNLNAIPGGQNHLERFYKQFMENDHCDLGNDDNVKGKHEPRKYGSRVMSPTSPTEEPPRKKINTKPLPNPWSKPPESNKHRSKSRLFDFGGDDPFSRKDTSTPSSSSSPPRLGPYSSTFLQKPSPPDQPIDPLLAATRDFSRMQITPKREQRPPNYSSLFSFLDPGSVDGSIFGNSSNSNNPNNNINFSDETRNNRSYSKAPSSSSPESQTFHNHNNNGYNGLQNLSLNRSLPRPPPLNLELLYKNELETLEQMGFSDRKLNLEMLSRTQGDLAETVEKLDNERDNGKPSSQIE</sequence>
<comment type="caution">
    <text evidence="3">The sequence shown here is derived from an EMBL/GenBank/DDBJ whole genome shotgun (WGS) entry which is preliminary data.</text>
</comment>
<feature type="compositionally biased region" description="Low complexity" evidence="1">
    <location>
        <begin position="396"/>
        <end position="431"/>
    </location>
</feature>
<dbReference type="PANTHER" id="PTHR10677">
    <property type="entry name" value="UBIQUILIN"/>
    <property type="match status" value="1"/>
</dbReference>
<name>A0A9W8A494_9FUNG</name>
<dbReference type="InterPro" id="IPR015496">
    <property type="entry name" value="Ubiquilin"/>
</dbReference>
<reference evidence="3" key="1">
    <citation type="submission" date="2022-07" db="EMBL/GenBank/DDBJ databases">
        <title>Phylogenomic reconstructions and comparative analyses of Kickxellomycotina fungi.</title>
        <authorList>
            <person name="Reynolds N.K."/>
            <person name="Stajich J.E."/>
            <person name="Barry K."/>
            <person name="Grigoriev I.V."/>
            <person name="Crous P."/>
            <person name="Smith M.E."/>
        </authorList>
    </citation>
    <scope>NUCLEOTIDE SEQUENCE</scope>
    <source>
        <strain evidence="3">NBRC 100468</strain>
    </source>
</reference>
<feature type="region of interest" description="Disordered" evidence="1">
    <location>
        <begin position="224"/>
        <end position="332"/>
    </location>
</feature>
<dbReference type="GO" id="GO:0031593">
    <property type="term" value="F:polyubiquitin modification-dependent protein binding"/>
    <property type="evidence" value="ECO:0007669"/>
    <property type="project" value="TreeGrafter"/>
</dbReference>
<dbReference type="SMART" id="SM00213">
    <property type="entry name" value="UBQ"/>
    <property type="match status" value="1"/>
</dbReference>
<gene>
    <name evidence="3" type="ORF">H4219_002107</name>
</gene>
<dbReference type="SUPFAM" id="SSF46934">
    <property type="entry name" value="UBA-like"/>
    <property type="match status" value="1"/>
</dbReference>
<dbReference type="CDD" id="cd17039">
    <property type="entry name" value="Ubl_ubiquitin_like"/>
    <property type="match status" value="1"/>
</dbReference>
<feature type="domain" description="Ubiquitin-like" evidence="2">
    <location>
        <begin position="44"/>
        <end position="91"/>
    </location>
</feature>